<protein>
    <recommendedName>
        <fullName evidence="7">Serpin B6</fullName>
    </recommendedName>
</protein>
<evidence type="ECO:0000256" key="1">
    <source>
        <dbReference type="ARBA" id="ARBA00004496"/>
    </source>
</evidence>
<reference evidence="10 11" key="1">
    <citation type="submission" date="2021-06" db="EMBL/GenBank/DDBJ databases">
        <authorList>
            <person name="Palmer J.M."/>
        </authorList>
    </citation>
    <scope>NUCLEOTIDE SEQUENCE [LARGE SCALE GENOMIC DNA]</scope>
    <source>
        <strain evidence="10 11">XC_2019</strain>
        <tissue evidence="10">Muscle</tissue>
    </source>
</reference>
<dbReference type="Gene3D" id="3.30.497.10">
    <property type="entry name" value="Antithrombin, subunit I, domain 2"/>
    <property type="match status" value="2"/>
</dbReference>
<dbReference type="Proteomes" id="UP001434883">
    <property type="component" value="Unassembled WGS sequence"/>
</dbReference>
<keyword evidence="5" id="KW-0007">Acetylation</keyword>
<evidence type="ECO:0000256" key="8">
    <source>
        <dbReference type="RuleBase" id="RU000411"/>
    </source>
</evidence>
<dbReference type="InterPro" id="IPR023796">
    <property type="entry name" value="Serpin_dom"/>
</dbReference>
<evidence type="ECO:0000256" key="7">
    <source>
        <dbReference type="ARBA" id="ARBA00039202"/>
    </source>
</evidence>
<evidence type="ECO:0000259" key="9">
    <source>
        <dbReference type="SMART" id="SM00093"/>
    </source>
</evidence>
<comment type="similarity">
    <text evidence="8">Belongs to the serpin family.</text>
</comment>
<comment type="subunit">
    <text evidence="6">Forms a complex with the monomeric form of beta-tryptase.</text>
</comment>
<keyword evidence="4" id="KW-0722">Serine protease inhibitor</keyword>
<dbReference type="InterPro" id="IPR023795">
    <property type="entry name" value="Serpin_CS"/>
</dbReference>
<evidence type="ECO:0000256" key="3">
    <source>
        <dbReference type="ARBA" id="ARBA00022690"/>
    </source>
</evidence>
<keyword evidence="2" id="KW-0963">Cytoplasm</keyword>
<comment type="subcellular location">
    <subcellularLocation>
        <location evidence="1">Cytoplasm</location>
    </subcellularLocation>
</comment>
<dbReference type="EMBL" id="JAHRIN010011845">
    <property type="protein sequence ID" value="MEQ2195673.1"/>
    <property type="molecule type" value="Genomic_DNA"/>
</dbReference>
<dbReference type="InterPro" id="IPR042185">
    <property type="entry name" value="Serpin_sf_2"/>
</dbReference>
<dbReference type="PROSITE" id="PS00284">
    <property type="entry name" value="SERPIN"/>
    <property type="match status" value="1"/>
</dbReference>
<dbReference type="Gene3D" id="2.30.39.10">
    <property type="entry name" value="Alpha-1-antitrypsin, domain 1"/>
    <property type="match status" value="3"/>
</dbReference>
<evidence type="ECO:0000256" key="2">
    <source>
        <dbReference type="ARBA" id="ARBA00022490"/>
    </source>
</evidence>
<dbReference type="Pfam" id="PF00079">
    <property type="entry name" value="Serpin"/>
    <property type="match status" value="1"/>
</dbReference>
<feature type="domain" description="Serpin" evidence="9">
    <location>
        <begin position="1"/>
        <end position="139"/>
    </location>
</feature>
<keyword evidence="11" id="KW-1185">Reference proteome</keyword>
<accession>A0ABV0QJR8</accession>
<sequence length="140" mass="16127">MVPQGVLDHMARMVLVNAIYFKGTWDKPFERFETYVAQFKLSKWTHPDKMESLEVDVSLPRFKMEEKYDLNEVLSSMGMVDAFKKSKCDFSEAAAATACFVTMDCIRILPKFTADHPFLFFIRHNPTVSILFAGRLCSPE</sequence>
<dbReference type="InterPro" id="IPR036186">
    <property type="entry name" value="Serpin_sf"/>
</dbReference>
<dbReference type="PANTHER" id="PTHR11461:SF204">
    <property type="entry name" value="SERPIN B6"/>
    <property type="match status" value="1"/>
</dbReference>
<evidence type="ECO:0000256" key="4">
    <source>
        <dbReference type="ARBA" id="ARBA00022900"/>
    </source>
</evidence>
<evidence type="ECO:0000313" key="10">
    <source>
        <dbReference type="EMBL" id="MEQ2195673.1"/>
    </source>
</evidence>
<evidence type="ECO:0000256" key="6">
    <source>
        <dbReference type="ARBA" id="ARBA00038828"/>
    </source>
</evidence>
<evidence type="ECO:0000256" key="5">
    <source>
        <dbReference type="ARBA" id="ARBA00022990"/>
    </source>
</evidence>
<comment type="caution">
    <text evidence="10">The sequence shown here is derived from an EMBL/GenBank/DDBJ whole genome shotgun (WGS) entry which is preliminary data.</text>
</comment>
<organism evidence="10 11">
    <name type="scientific">Xenoophorus captivus</name>
    <dbReference type="NCBI Taxonomy" id="1517983"/>
    <lineage>
        <taxon>Eukaryota</taxon>
        <taxon>Metazoa</taxon>
        <taxon>Chordata</taxon>
        <taxon>Craniata</taxon>
        <taxon>Vertebrata</taxon>
        <taxon>Euteleostomi</taxon>
        <taxon>Actinopterygii</taxon>
        <taxon>Neopterygii</taxon>
        <taxon>Teleostei</taxon>
        <taxon>Neoteleostei</taxon>
        <taxon>Acanthomorphata</taxon>
        <taxon>Ovalentaria</taxon>
        <taxon>Atherinomorphae</taxon>
        <taxon>Cyprinodontiformes</taxon>
        <taxon>Goodeidae</taxon>
        <taxon>Xenoophorus</taxon>
    </lineage>
</organism>
<dbReference type="SMART" id="SM00093">
    <property type="entry name" value="SERPIN"/>
    <property type="match status" value="1"/>
</dbReference>
<dbReference type="SUPFAM" id="SSF56574">
    <property type="entry name" value="Serpins"/>
    <property type="match status" value="1"/>
</dbReference>
<evidence type="ECO:0000313" key="11">
    <source>
        <dbReference type="Proteomes" id="UP001434883"/>
    </source>
</evidence>
<keyword evidence="3" id="KW-0646">Protease inhibitor</keyword>
<name>A0ABV0QJR8_9TELE</name>
<dbReference type="PANTHER" id="PTHR11461">
    <property type="entry name" value="SERINE PROTEASE INHIBITOR, SERPIN"/>
    <property type="match status" value="1"/>
</dbReference>
<proteinExistence type="inferred from homology"/>
<dbReference type="InterPro" id="IPR000215">
    <property type="entry name" value="Serpin_fam"/>
</dbReference>
<gene>
    <name evidence="10" type="ORF">XENOCAPTIV_016581</name>
</gene>
<dbReference type="InterPro" id="IPR042178">
    <property type="entry name" value="Serpin_sf_1"/>
</dbReference>